<feature type="compositionally biased region" description="Gly residues" evidence="1">
    <location>
        <begin position="246"/>
        <end position="278"/>
    </location>
</feature>
<reference evidence="2" key="1">
    <citation type="journal article" date="2020" name="Stud. Mycol.">
        <title>101 Dothideomycetes genomes: a test case for predicting lifestyles and emergence of pathogens.</title>
        <authorList>
            <person name="Haridas S."/>
            <person name="Albert R."/>
            <person name="Binder M."/>
            <person name="Bloem J."/>
            <person name="Labutti K."/>
            <person name="Salamov A."/>
            <person name="Andreopoulos B."/>
            <person name="Baker S."/>
            <person name="Barry K."/>
            <person name="Bills G."/>
            <person name="Bluhm B."/>
            <person name="Cannon C."/>
            <person name="Castanera R."/>
            <person name="Culley D."/>
            <person name="Daum C."/>
            <person name="Ezra D."/>
            <person name="Gonzalez J."/>
            <person name="Henrissat B."/>
            <person name="Kuo A."/>
            <person name="Liang C."/>
            <person name="Lipzen A."/>
            <person name="Lutzoni F."/>
            <person name="Magnuson J."/>
            <person name="Mondo S."/>
            <person name="Nolan M."/>
            <person name="Ohm R."/>
            <person name="Pangilinan J."/>
            <person name="Park H.-J."/>
            <person name="Ramirez L."/>
            <person name="Alfaro M."/>
            <person name="Sun H."/>
            <person name="Tritt A."/>
            <person name="Yoshinaga Y."/>
            <person name="Zwiers L.-H."/>
            <person name="Turgeon B."/>
            <person name="Goodwin S."/>
            <person name="Spatafora J."/>
            <person name="Crous P."/>
            <person name="Grigoriev I."/>
        </authorList>
    </citation>
    <scope>NUCLEOTIDE SEQUENCE</scope>
    <source>
        <strain evidence="2">CBS 627.86</strain>
    </source>
</reference>
<feature type="compositionally biased region" description="Basic residues" evidence="1">
    <location>
        <begin position="361"/>
        <end position="373"/>
    </location>
</feature>
<accession>A0A6A5ZME3</accession>
<evidence type="ECO:0000256" key="1">
    <source>
        <dbReference type="SAM" id="MobiDB-lite"/>
    </source>
</evidence>
<dbReference type="EMBL" id="ML977313">
    <property type="protein sequence ID" value="KAF2120559.1"/>
    <property type="molecule type" value="Genomic_DNA"/>
</dbReference>
<name>A0A6A5ZME3_9PLEO</name>
<sequence>MSPSASSRRADAVAPYARRKTRQPSRTGSDESGRRHRKWRESDDERMRGSEPGSCTSGSVTLWEGEEEAPIVELMEDIFEALDRLERRDKGKRKEEANAISIHHLSTRLSEPPPATPAPSPDLWVSSSPNYATPPPSYDDTLADLPPDYTTTDALAAAQTPEYTPFPSLNPSLCSSAPNCLRLSCDTSPTSSFYFDEKSLYADIDLSFSEEGIKAHAKKKKGAAAKKNASSWDDDEDKKKEEEAAGGSGGGDNGGGDPPADGGDGGAGGGDGGDGGGGDENKDDEWNDWDTGKKKKKKGRKAQQEEEEAERKKKEEEEEAERKKEEEDAAAAATTAGGGDLSWADQVENGGDDDWGFATAGKKKKNKKGKVRRSNLGCG</sequence>
<evidence type="ECO:0000313" key="3">
    <source>
        <dbReference type="Proteomes" id="UP000799770"/>
    </source>
</evidence>
<dbReference type="OrthoDB" id="5244639at2759"/>
<feature type="compositionally biased region" description="Basic residues" evidence="1">
    <location>
        <begin position="215"/>
        <end position="224"/>
    </location>
</feature>
<protein>
    <submittedName>
        <fullName evidence="2">Uncharacterized protein</fullName>
    </submittedName>
</protein>
<organism evidence="2 3">
    <name type="scientific">Lophiotrema nucula</name>
    <dbReference type="NCBI Taxonomy" id="690887"/>
    <lineage>
        <taxon>Eukaryota</taxon>
        <taxon>Fungi</taxon>
        <taxon>Dikarya</taxon>
        <taxon>Ascomycota</taxon>
        <taxon>Pezizomycotina</taxon>
        <taxon>Dothideomycetes</taxon>
        <taxon>Pleosporomycetidae</taxon>
        <taxon>Pleosporales</taxon>
        <taxon>Lophiotremataceae</taxon>
        <taxon>Lophiotrema</taxon>
    </lineage>
</organism>
<keyword evidence="3" id="KW-1185">Reference proteome</keyword>
<feature type="compositionally biased region" description="Basic and acidic residues" evidence="1">
    <location>
        <begin position="309"/>
        <end position="326"/>
    </location>
</feature>
<proteinExistence type="predicted"/>
<feature type="region of interest" description="Disordered" evidence="1">
    <location>
        <begin position="87"/>
        <end position="148"/>
    </location>
</feature>
<feature type="compositionally biased region" description="Basic and acidic residues" evidence="1">
    <location>
        <begin position="87"/>
        <end position="97"/>
    </location>
</feature>
<evidence type="ECO:0000313" key="2">
    <source>
        <dbReference type="EMBL" id="KAF2120559.1"/>
    </source>
</evidence>
<feature type="compositionally biased region" description="Pro residues" evidence="1">
    <location>
        <begin position="111"/>
        <end position="120"/>
    </location>
</feature>
<feature type="region of interest" description="Disordered" evidence="1">
    <location>
        <begin position="1"/>
        <end position="68"/>
    </location>
</feature>
<dbReference type="Proteomes" id="UP000799770">
    <property type="component" value="Unassembled WGS sequence"/>
</dbReference>
<feature type="region of interest" description="Disordered" evidence="1">
    <location>
        <begin position="214"/>
        <end position="379"/>
    </location>
</feature>
<gene>
    <name evidence="2" type="ORF">BDV96DRAFT_269586</name>
</gene>
<dbReference type="AlphaFoldDB" id="A0A6A5ZME3"/>
<feature type="compositionally biased region" description="Basic and acidic residues" evidence="1">
    <location>
        <begin position="40"/>
        <end position="49"/>
    </location>
</feature>